<evidence type="ECO:0000259" key="4">
    <source>
        <dbReference type="Pfam" id="PF08240"/>
    </source>
</evidence>
<reference evidence="5 6" key="1">
    <citation type="submission" date="2018-11" db="EMBL/GenBank/DDBJ databases">
        <title>Sequencing the genomes of 1000 actinobacteria strains.</title>
        <authorList>
            <person name="Klenk H.-P."/>
        </authorList>
    </citation>
    <scope>NUCLEOTIDE SEQUENCE [LARGE SCALE GENOMIC DNA]</scope>
    <source>
        <strain evidence="5 6">DSM 11294</strain>
    </source>
</reference>
<dbReference type="InterPro" id="IPR050129">
    <property type="entry name" value="Zn_alcohol_dh"/>
</dbReference>
<keyword evidence="2" id="KW-0560">Oxidoreductase</keyword>
<dbReference type="InterPro" id="IPR036291">
    <property type="entry name" value="NAD(P)-bd_dom_sf"/>
</dbReference>
<dbReference type="Proteomes" id="UP000280668">
    <property type="component" value="Unassembled WGS sequence"/>
</dbReference>
<dbReference type="SUPFAM" id="SSF50129">
    <property type="entry name" value="GroES-like"/>
    <property type="match status" value="1"/>
</dbReference>
<sequence>MRAATLISPGLVEVRDFPDPVATEPGEVVMRMHRASICGSDIHAIFDGFHVEARLGMPGYPGHEGVGVVVQSTSEKFTEGQLVLTVPTGTAGSCFAELQLLSEDFVVPLPADGDPERLLMAQQYGTVLYAWRSFWPEGREVAPGSTAAIIGAGSAGLFFLQLAQRAGFEQVIVSEKEPARAAVARNLGAQVVQVPQESFVGAVLEATDGAGAEIVVEAAGYDATRAEAILACARRGTVGLFGYPEVLGDAPVPMREAFRKALRLQWVVGAQSEPGLVAFRDAVADIHAGRIVVDHCLGPVMALEEIAEALQMAREGGRGAVKIAVDF</sequence>
<accession>A0A3N2BDI5</accession>
<dbReference type="Gene3D" id="3.40.50.720">
    <property type="entry name" value="NAD(P)-binding Rossmann-like Domain"/>
    <property type="match status" value="1"/>
</dbReference>
<protein>
    <submittedName>
        <fullName evidence="5">L-iditol 2-dehydrogenase</fullName>
    </submittedName>
</protein>
<dbReference type="Pfam" id="PF08240">
    <property type="entry name" value="ADH_N"/>
    <property type="match status" value="1"/>
</dbReference>
<evidence type="ECO:0000259" key="3">
    <source>
        <dbReference type="Pfam" id="PF00107"/>
    </source>
</evidence>
<comment type="caution">
    <text evidence="5">The sequence shown here is derived from an EMBL/GenBank/DDBJ whole genome shotgun (WGS) entry which is preliminary data.</text>
</comment>
<name>A0A3N2BDI5_9MICO</name>
<keyword evidence="6" id="KW-1185">Reference proteome</keyword>
<dbReference type="Pfam" id="PF00107">
    <property type="entry name" value="ADH_zinc_N"/>
    <property type="match status" value="1"/>
</dbReference>
<proteinExistence type="predicted"/>
<dbReference type="OrthoDB" id="9797931at2"/>
<comment type="cofactor">
    <cofactor evidence="1">
        <name>Zn(2+)</name>
        <dbReference type="ChEBI" id="CHEBI:29105"/>
    </cofactor>
</comment>
<evidence type="ECO:0000313" key="6">
    <source>
        <dbReference type="Proteomes" id="UP000280668"/>
    </source>
</evidence>
<dbReference type="RefSeq" id="WP_123303747.1">
    <property type="nucleotide sequence ID" value="NZ_RKHK01000001.1"/>
</dbReference>
<evidence type="ECO:0000256" key="1">
    <source>
        <dbReference type="ARBA" id="ARBA00001947"/>
    </source>
</evidence>
<feature type="domain" description="Alcohol dehydrogenase-like C-terminal" evidence="3">
    <location>
        <begin position="156"/>
        <end position="269"/>
    </location>
</feature>
<dbReference type="PANTHER" id="PTHR43401">
    <property type="entry name" value="L-THREONINE 3-DEHYDROGENASE"/>
    <property type="match status" value="1"/>
</dbReference>
<dbReference type="InterPro" id="IPR011032">
    <property type="entry name" value="GroES-like_sf"/>
</dbReference>
<dbReference type="Gene3D" id="3.90.180.10">
    <property type="entry name" value="Medium-chain alcohol dehydrogenases, catalytic domain"/>
    <property type="match status" value="2"/>
</dbReference>
<dbReference type="PANTHER" id="PTHR43401:SF2">
    <property type="entry name" value="L-THREONINE 3-DEHYDROGENASE"/>
    <property type="match status" value="1"/>
</dbReference>
<dbReference type="GO" id="GO:0016491">
    <property type="term" value="F:oxidoreductase activity"/>
    <property type="evidence" value="ECO:0007669"/>
    <property type="project" value="UniProtKB-KW"/>
</dbReference>
<gene>
    <name evidence="5" type="ORF">EDD31_1686</name>
</gene>
<organism evidence="5 6">
    <name type="scientific">Bogoriella caseilytica</name>
    <dbReference type="NCBI Taxonomy" id="56055"/>
    <lineage>
        <taxon>Bacteria</taxon>
        <taxon>Bacillati</taxon>
        <taxon>Actinomycetota</taxon>
        <taxon>Actinomycetes</taxon>
        <taxon>Micrococcales</taxon>
        <taxon>Bogoriellaceae</taxon>
        <taxon>Bogoriella</taxon>
    </lineage>
</organism>
<dbReference type="AlphaFoldDB" id="A0A3N2BDI5"/>
<evidence type="ECO:0000256" key="2">
    <source>
        <dbReference type="ARBA" id="ARBA00023002"/>
    </source>
</evidence>
<dbReference type="InterPro" id="IPR013149">
    <property type="entry name" value="ADH-like_C"/>
</dbReference>
<feature type="domain" description="Alcohol dehydrogenase-like N-terminal" evidence="4">
    <location>
        <begin position="25"/>
        <end position="110"/>
    </location>
</feature>
<dbReference type="SUPFAM" id="SSF51735">
    <property type="entry name" value="NAD(P)-binding Rossmann-fold domains"/>
    <property type="match status" value="1"/>
</dbReference>
<dbReference type="InterPro" id="IPR013154">
    <property type="entry name" value="ADH-like_N"/>
</dbReference>
<dbReference type="EMBL" id="RKHK01000001">
    <property type="protein sequence ID" value="ROR73311.1"/>
    <property type="molecule type" value="Genomic_DNA"/>
</dbReference>
<evidence type="ECO:0000313" key="5">
    <source>
        <dbReference type="EMBL" id="ROR73311.1"/>
    </source>
</evidence>